<dbReference type="GO" id="GO:0046872">
    <property type="term" value="F:metal ion binding"/>
    <property type="evidence" value="ECO:0007669"/>
    <property type="project" value="UniProtKB-KW"/>
</dbReference>
<evidence type="ECO:0000256" key="6">
    <source>
        <dbReference type="ARBA" id="ARBA00012605"/>
    </source>
</evidence>
<evidence type="ECO:0000256" key="7">
    <source>
        <dbReference type="ARBA" id="ARBA00022676"/>
    </source>
</evidence>
<dbReference type="Pfam" id="PF21436">
    <property type="entry name" value="STT3-PglB_core"/>
    <property type="match status" value="1"/>
</dbReference>
<feature type="domain" description="STT3/PglB/AglB core" evidence="18">
    <location>
        <begin position="518"/>
        <end position="575"/>
    </location>
</feature>
<dbReference type="GO" id="GO:0016020">
    <property type="term" value="C:membrane"/>
    <property type="evidence" value="ECO:0007669"/>
    <property type="project" value="InterPro"/>
</dbReference>
<dbReference type="AlphaFoldDB" id="A0A0A1UDH9"/>
<feature type="transmembrane region" description="Helical" evidence="16">
    <location>
        <begin position="12"/>
        <end position="34"/>
    </location>
</feature>
<feature type="transmembrane region" description="Helical" evidence="16">
    <location>
        <begin position="263"/>
        <end position="281"/>
    </location>
</feature>
<comment type="catalytic activity">
    <reaction evidence="15">
        <text>a di-trans,poly-cis-dolichyl diphosphooligosaccharide + L-asparaginyl-[protein] = N(4)-(oligosaccharide-(1-&gt;4)-N-acetyl-beta-D-glucosaminyl-(1-&gt;4)-N-acetyl-beta-D-glucosaminyl)-L-asparaginyl-[protein] + a di-trans,poly-cis-dolichyl diphosphate + H(+)</text>
        <dbReference type="Rhea" id="RHEA:22980"/>
        <dbReference type="Rhea" id="RHEA-COMP:12804"/>
        <dbReference type="Rhea" id="RHEA-COMP:12805"/>
        <dbReference type="Rhea" id="RHEA-COMP:19506"/>
        <dbReference type="Rhea" id="RHEA-COMP:19509"/>
        <dbReference type="ChEBI" id="CHEBI:15378"/>
        <dbReference type="ChEBI" id="CHEBI:50347"/>
        <dbReference type="ChEBI" id="CHEBI:57497"/>
        <dbReference type="ChEBI" id="CHEBI:57570"/>
        <dbReference type="ChEBI" id="CHEBI:132529"/>
        <dbReference type="EC" id="2.4.99.18"/>
    </reaction>
</comment>
<evidence type="ECO:0000256" key="11">
    <source>
        <dbReference type="ARBA" id="ARBA00022842"/>
    </source>
</evidence>
<dbReference type="Gene3D" id="3.40.50.12610">
    <property type="match status" value="1"/>
</dbReference>
<dbReference type="GO" id="GO:0012505">
    <property type="term" value="C:endomembrane system"/>
    <property type="evidence" value="ECO:0007669"/>
    <property type="project" value="UniProtKB-SubCell"/>
</dbReference>
<dbReference type="UniPathway" id="UPA00378"/>
<evidence type="ECO:0000256" key="9">
    <source>
        <dbReference type="ARBA" id="ARBA00022692"/>
    </source>
</evidence>
<dbReference type="OMA" id="TWYAIGT"/>
<evidence type="ECO:0000256" key="15">
    <source>
        <dbReference type="ARBA" id="ARBA00048829"/>
    </source>
</evidence>
<evidence type="ECO:0000256" key="14">
    <source>
        <dbReference type="ARBA" id="ARBA00023211"/>
    </source>
</evidence>
<evidence type="ECO:0000256" key="8">
    <source>
        <dbReference type="ARBA" id="ARBA00022679"/>
    </source>
</evidence>
<dbReference type="OrthoDB" id="10261066at2759"/>
<accession>A0A0A1UDH9</accession>
<feature type="transmembrane region" description="Helical" evidence="16">
    <location>
        <begin position="165"/>
        <end position="181"/>
    </location>
</feature>
<evidence type="ECO:0000259" key="17">
    <source>
        <dbReference type="Pfam" id="PF02516"/>
    </source>
</evidence>
<dbReference type="KEGG" id="eiv:EIN_498120"/>
<keyword evidence="12 16" id="KW-1133">Transmembrane helix</keyword>
<dbReference type="RefSeq" id="XP_004261393.1">
    <property type="nucleotide sequence ID" value="XM_004261345.1"/>
</dbReference>
<dbReference type="EMBL" id="KB206184">
    <property type="protein sequence ID" value="ELP94622.1"/>
    <property type="molecule type" value="Genomic_DNA"/>
</dbReference>
<dbReference type="InterPro" id="IPR003674">
    <property type="entry name" value="Oligo_trans_STT3"/>
</dbReference>
<keyword evidence="7 19" id="KW-0328">Glycosyltransferase</keyword>
<dbReference type="PANTHER" id="PTHR13872">
    <property type="entry name" value="DOLICHYL-DIPHOSPHOOLIGOSACCHARIDE--PROTEIN GLYCOSYLTRANSFERASE SUBUNIT"/>
    <property type="match status" value="1"/>
</dbReference>
<keyword evidence="20" id="KW-1185">Reference proteome</keyword>
<protein>
    <recommendedName>
        <fullName evidence="6">dolichyl-diphosphooligosaccharide--protein glycotransferase</fullName>
        <ecNumber evidence="6">2.4.99.18</ecNumber>
    </recommendedName>
</protein>
<keyword evidence="13 16" id="KW-0472">Membrane</keyword>
<evidence type="ECO:0000313" key="20">
    <source>
        <dbReference type="Proteomes" id="UP000014680"/>
    </source>
</evidence>
<sequence>MELIRKTLNSTAIRGSYLLVCVAIAVLIRIYSVLRYESVIHEFDPYFNYRATKFLLANGLDSFNNWFDETAWYPLGRIVGTTVYPGLMYTSVFFYRVLEFLHLTVDIKDICVFLGPVFAAFTVIVGYKMTLEVSTQGAAYIAAFMIAIVPGYISRSVAGSYDNECISIFALLFTFYMWIKAVKTGSPLRGIMTAVAYYYVALSWGAYVFVINIIPLHVFILLITGKYSNRVYRAYTSFYIVGILLSMQVPFIGYQPIRSSEHMAALFVMILLQVYVVFSWIKEKVSDAQFKKFYQKCIGGVIIGCFVGVVVLTITGKISPWTGRFYALLDPTYAKEHIPIIASVSEHQPSSWGTFYFDLHIICFLIPLGIYFLLKDLKDETVFMILLVMVTVYFSGVMTRLILILSTAACIVSSVGLSKMYEAVNGMIYTGQPEKKTKKNKNEGGNTTLFKRIGIYIAVVLSICLLGYASHCLIAGRESYSSPSIVMKVPTYDGGFIVFDDFRDSYRWLNQNTPVDAKVMSWWDYGYQLAAIANRTTIVDNNTWNNSHIARVGGAFAKNEKESYKILKELDVDYVLVIFGGVVGYGGDDINKFPWMIRIGGTVDKSIEEKDYLGESHDFDIGVNATETMKNSLMYKLCYYRFGELYTEQNQPSGYDRVRRKEIAVKDIKLEHLEEVYTSVHWMVRIYKVKKENNRIYDVDKLQHN</sequence>
<dbReference type="Pfam" id="PF02516">
    <property type="entry name" value="STT3"/>
    <property type="match status" value="1"/>
</dbReference>
<keyword evidence="8 19" id="KW-0808">Transferase</keyword>
<evidence type="ECO:0000313" key="19">
    <source>
        <dbReference type="EMBL" id="ELP94622.1"/>
    </source>
</evidence>
<comment type="pathway">
    <text evidence="4">Protein modification; protein glycosylation.</text>
</comment>
<keyword evidence="10" id="KW-0479">Metal-binding</keyword>
<organism evidence="19 20">
    <name type="scientific">Entamoeba invadens IP1</name>
    <dbReference type="NCBI Taxonomy" id="370355"/>
    <lineage>
        <taxon>Eukaryota</taxon>
        <taxon>Amoebozoa</taxon>
        <taxon>Evosea</taxon>
        <taxon>Archamoebae</taxon>
        <taxon>Mastigamoebida</taxon>
        <taxon>Entamoebidae</taxon>
        <taxon>Entamoeba</taxon>
    </lineage>
</organism>
<comment type="cofactor">
    <cofactor evidence="2">
        <name>Mg(2+)</name>
        <dbReference type="ChEBI" id="CHEBI:18420"/>
    </cofactor>
</comment>
<name>A0A0A1UDH9_ENTIV</name>
<evidence type="ECO:0000256" key="12">
    <source>
        <dbReference type="ARBA" id="ARBA00022989"/>
    </source>
</evidence>
<evidence type="ECO:0000256" key="10">
    <source>
        <dbReference type="ARBA" id="ARBA00022723"/>
    </source>
</evidence>
<feature type="transmembrane region" description="Helical" evidence="16">
    <location>
        <begin position="235"/>
        <end position="257"/>
    </location>
</feature>
<dbReference type="GeneID" id="14893644"/>
<dbReference type="GO" id="GO:0004579">
    <property type="term" value="F:dolichyl-diphosphooligosaccharide-protein glycotransferase activity"/>
    <property type="evidence" value="ECO:0007669"/>
    <property type="project" value="UniProtKB-EC"/>
</dbReference>
<evidence type="ECO:0000259" key="18">
    <source>
        <dbReference type="Pfam" id="PF21436"/>
    </source>
</evidence>
<reference evidence="19 20" key="1">
    <citation type="submission" date="2012-10" db="EMBL/GenBank/DDBJ databases">
        <authorList>
            <person name="Zafar N."/>
            <person name="Inman J."/>
            <person name="Hall N."/>
            <person name="Lorenzi H."/>
            <person name="Caler E."/>
        </authorList>
    </citation>
    <scope>NUCLEOTIDE SEQUENCE [LARGE SCALE GENOMIC DNA]</scope>
    <source>
        <strain evidence="19 20">IP1</strain>
    </source>
</reference>
<feature type="domain" description="Oligosaccharyl transferase STT3 N-terminal" evidence="17">
    <location>
        <begin position="24"/>
        <end position="412"/>
    </location>
</feature>
<feature type="transmembrane region" description="Helical" evidence="16">
    <location>
        <begin position="453"/>
        <end position="474"/>
    </location>
</feature>
<feature type="transmembrane region" description="Helical" evidence="16">
    <location>
        <begin position="78"/>
        <end position="98"/>
    </location>
</feature>
<feature type="transmembrane region" description="Helical" evidence="16">
    <location>
        <begin position="355"/>
        <end position="374"/>
    </location>
</feature>
<comment type="subcellular location">
    <subcellularLocation>
        <location evidence="3">Endomembrane system</location>
        <topology evidence="3">Multi-pass membrane protein</topology>
    </subcellularLocation>
</comment>
<dbReference type="PANTHER" id="PTHR13872:SF1">
    <property type="entry name" value="DOLICHYL-DIPHOSPHOOLIGOSACCHARIDE--PROTEIN GLYCOSYLTRANSFERASE SUBUNIT STT3B"/>
    <property type="match status" value="1"/>
</dbReference>
<feature type="transmembrane region" description="Helical" evidence="16">
    <location>
        <begin position="201"/>
        <end position="223"/>
    </location>
</feature>
<evidence type="ECO:0000256" key="2">
    <source>
        <dbReference type="ARBA" id="ARBA00001946"/>
    </source>
</evidence>
<dbReference type="VEuPathDB" id="AmoebaDB:EIN_498120"/>
<feature type="transmembrane region" description="Helical" evidence="16">
    <location>
        <begin position="110"/>
        <end position="127"/>
    </location>
</feature>
<dbReference type="EC" id="2.4.99.18" evidence="6"/>
<keyword evidence="9 16" id="KW-0812">Transmembrane</keyword>
<proteinExistence type="inferred from homology"/>
<dbReference type="InterPro" id="IPR048999">
    <property type="entry name" value="STT3-PglB_core"/>
</dbReference>
<evidence type="ECO:0000256" key="1">
    <source>
        <dbReference type="ARBA" id="ARBA00001936"/>
    </source>
</evidence>
<evidence type="ECO:0000256" key="13">
    <source>
        <dbReference type="ARBA" id="ARBA00023136"/>
    </source>
</evidence>
<comment type="cofactor">
    <cofactor evidence="1">
        <name>Mn(2+)</name>
        <dbReference type="ChEBI" id="CHEBI:29035"/>
    </cofactor>
</comment>
<gene>
    <name evidence="19" type="ORF">EIN_498120</name>
</gene>
<dbReference type="InterPro" id="IPR048307">
    <property type="entry name" value="STT3_N"/>
</dbReference>
<feature type="transmembrane region" description="Helical" evidence="16">
    <location>
        <begin position="293"/>
        <end position="314"/>
    </location>
</feature>
<keyword evidence="11" id="KW-0460">Magnesium</keyword>
<keyword evidence="14" id="KW-0464">Manganese</keyword>
<evidence type="ECO:0000256" key="4">
    <source>
        <dbReference type="ARBA" id="ARBA00004922"/>
    </source>
</evidence>
<comment type="similarity">
    <text evidence="5">Belongs to the STT3 family.</text>
</comment>
<feature type="transmembrane region" description="Helical" evidence="16">
    <location>
        <begin position="133"/>
        <end position="153"/>
    </location>
</feature>
<feature type="transmembrane region" description="Helical" evidence="16">
    <location>
        <begin position="386"/>
        <end position="417"/>
    </location>
</feature>
<evidence type="ECO:0000256" key="16">
    <source>
        <dbReference type="SAM" id="Phobius"/>
    </source>
</evidence>
<evidence type="ECO:0000256" key="5">
    <source>
        <dbReference type="ARBA" id="ARBA00010810"/>
    </source>
</evidence>
<dbReference type="Proteomes" id="UP000014680">
    <property type="component" value="Unassembled WGS sequence"/>
</dbReference>
<evidence type="ECO:0000256" key="3">
    <source>
        <dbReference type="ARBA" id="ARBA00004127"/>
    </source>
</evidence>